<evidence type="ECO:0000313" key="1">
    <source>
        <dbReference type="EMBL" id="ATL31428.1"/>
    </source>
</evidence>
<dbReference type="KEGG" id="sfk:KY5_6410c"/>
<sequence length="589" mass="65474">MDRTTDKPMDRTMDKGTFRDRFKNQAVVVSGLPRGTGRSLAERANAAAGPGDAALRTKAEFGVLFDLLLAEQGDVAGAEGKLVLQDAQGRPTGIGQLVQAYLDAAQDKKEFFAHGLYRVGVTGWPPGLLTADEVIVAPPGARLTIARSEDPDAELLSTSAFSLVNSGNMTAHAPKRSWKIDLEIGTGEDRLHGMERINLKAMYNDPSQMREAVAWRLLERAGIPAAQHTYATLSLNDRYMGLFSVIEQVDKKFLKDQFGKNAEGNLYKAYYGDVGAATLEHRAGTDGSDGGRQYFTTGSLEDDRTYRLKTNEDDPTANTYDDLAVLVRAVNGVGLPGGESRFASDAFRSSVEGVMNVRAFLRWAGANVLLGSWDNYFATPANYYLYNSGRLGDPSGFVDRPYFTFVPWDYDNSSGIDFFATQWQYTDLLDWPAMSRNYCRITHAPHETSHLPLFTNLLRHHDFCQYYLDHLEFLLDTEFGPERVAELIGAEGSGRTDGLWQLISDAAYAESDSPHGKPFTGRQFTNDEVYRAAYRQWELSRVSQFTYGIFHYTRMRYDSARQQLAELRKTYPNGASGAVFPGVLEVLPS</sequence>
<dbReference type="Proteomes" id="UP000221011">
    <property type="component" value="Chromosome"/>
</dbReference>
<name>A0A291QIP1_9ACTN</name>
<dbReference type="EMBL" id="CP022685">
    <property type="protein sequence ID" value="ATL31428.1"/>
    <property type="molecule type" value="Genomic_DNA"/>
</dbReference>
<dbReference type="InterPro" id="IPR014867">
    <property type="entry name" value="Spore_coat_CotH_CotH2/3/7"/>
</dbReference>
<proteinExistence type="predicted"/>
<dbReference type="Pfam" id="PF08757">
    <property type="entry name" value="CotH"/>
    <property type="match status" value="1"/>
</dbReference>
<dbReference type="PANTHER" id="PTHR40050">
    <property type="entry name" value="INNER SPORE COAT PROTEIN H"/>
    <property type="match status" value="1"/>
</dbReference>
<dbReference type="AlphaFoldDB" id="A0A291QIP1"/>
<organism evidence="1 2">
    <name type="scientific">Streptomyces formicae</name>
    <dbReference type="NCBI Taxonomy" id="1616117"/>
    <lineage>
        <taxon>Bacteria</taxon>
        <taxon>Bacillati</taxon>
        <taxon>Actinomycetota</taxon>
        <taxon>Actinomycetes</taxon>
        <taxon>Kitasatosporales</taxon>
        <taxon>Streptomycetaceae</taxon>
        <taxon>Streptomyces</taxon>
    </lineage>
</organism>
<gene>
    <name evidence="1" type="ORF">KY5_6410c</name>
</gene>
<keyword evidence="2" id="KW-1185">Reference proteome</keyword>
<dbReference type="RefSeq" id="WP_098245562.1">
    <property type="nucleotide sequence ID" value="NZ_CP022685.1"/>
</dbReference>
<evidence type="ECO:0000313" key="2">
    <source>
        <dbReference type="Proteomes" id="UP000221011"/>
    </source>
</evidence>
<accession>A0A291QIP1</accession>
<dbReference type="PANTHER" id="PTHR40050:SF1">
    <property type="entry name" value="INNER SPORE COAT PROTEIN H"/>
    <property type="match status" value="1"/>
</dbReference>
<reference evidence="1 2" key="1">
    <citation type="submission" date="2017-08" db="EMBL/GenBank/DDBJ databases">
        <title>Complete Genome Sequence of Streptomyces formicae KY5, the formicamycin producer.</title>
        <authorList>
            <person name="Holmes N.A."/>
            <person name="Devine R."/>
            <person name="Qin Z."/>
            <person name="Seipke R.F."/>
            <person name="Wilkinson B."/>
            <person name="Hutchings M.I."/>
        </authorList>
    </citation>
    <scope>NUCLEOTIDE SEQUENCE [LARGE SCALE GENOMIC DNA]</scope>
    <source>
        <strain evidence="1 2">KY5</strain>
    </source>
</reference>
<protein>
    <submittedName>
        <fullName evidence="1">Cellulosomal protein</fullName>
    </submittedName>
</protein>